<sequence length="327" mass="37152">MVELEFLEDRRFKNLRLAATSSLANINDDLQTKDVNSIKNSKPIIISIKKALEPEYLSKWLATLSFNPKEKEHNLDLPKKDSEKNLIHISQTEYPQIFHTHTQCVADDNSVFYPFKNFYIAPMDLSKLSNVKLQNDVNENWENDEESEMKSQPVRKIVNSGHSNEISQKRKNSKYANKYEKSVIKGTANDTVVCSTDSSNIQFEKVTQNLLEGEKKIQLENEISTRSRLGLNNNIHKDLVSKDLNYERNLKPEASNVNNADNTSEAPVTNPEESQIVSTKGIRFNSERGKRIQPVISGTLSPSHSLNLQISLTLTVNNDTYSLVPSQ</sequence>
<feature type="region of interest" description="Disordered" evidence="1">
    <location>
        <begin position="251"/>
        <end position="282"/>
    </location>
</feature>
<evidence type="ECO:0000256" key="1">
    <source>
        <dbReference type="SAM" id="MobiDB-lite"/>
    </source>
</evidence>
<feature type="compositionally biased region" description="Polar residues" evidence="1">
    <location>
        <begin position="255"/>
        <end position="278"/>
    </location>
</feature>
<dbReference type="AlphaFoldDB" id="T1HFL9"/>
<dbReference type="Proteomes" id="UP000015103">
    <property type="component" value="Unassembled WGS sequence"/>
</dbReference>
<reference evidence="2" key="1">
    <citation type="submission" date="2015-05" db="UniProtKB">
        <authorList>
            <consortium name="EnsemblMetazoa"/>
        </authorList>
    </citation>
    <scope>IDENTIFICATION</scope>
</reference>
<dbReference type="EnsemblMetazoa" id="RPRC002841-RA">
    <property type="protein sequence ID" value="RPRC002841-PA"/>
    <property type="gene ID" value="RPRC002841"/>
</dbReference>
<accession>T1HFL9</accession>
<protein>
    <submittedName>
        <fullName evidence="2">Uncharacterized protein</fullName>
    </submittedName>
</protein>
<evidence type="ECO:0000313" key="2">
    <source>
        <dbReference type="EnsemblMetazoa" id="RPRC002841-PA"/>
    </source>
</evidence>
<name>T1HFL9_RHOPR</name>
<keyword evidence="3" id="KW-1185">Reference proteome</keyword>
<organism evidence="2 3">
    <name type="scientific">Rhodnius prolixus</name>
    <name type="common">Triatomid bug</name>
    <dbReference type="NCBI Taxonomy" id="13249"/>
    <lineage>
        <taxon>Eukaryota</taxon>
        <taxon>Metazoa</taxon>
        <taxon>Ecdysozoa</taxon>
        <taxon>Arthropoda</taxon>
        <taxon>Hexapoda</taxon>
        <taxon>Insecta</taxon>
        <taxon>Pterygota</taxon>
        <taxon>Neoptera</taxon>
        <taxon>Paraneoptera</taxon>
        <taxon>Hemiptera</taxon>
        <taxon>Heteroptera</taxon>
        <taxon>Panheteroptera</taxon>
        <taxon>Cimicomorpha</taxon>
        <taxon>Reduviidae</taxon>
        <taxon>Triatominae</taxon>
        <taxon>Rhodnius</taxon>
    </lineage>
</organism>
<dbReference type="HOGENOM" id="CLU_850774_0_0_1"/>
<dbReference type="EMBL" id="ACPB03010167">
    <property type="status" value="NOT_ANNOTATED_CDS"/>
    <property type="molecule type" value="Genomic_DNA"/>
</dbReference>
<dbReference type="InParanoid" id="T1HFL9"/>
<proteinExistence type="predicted"/>
<dbReference type="VEuPathDB" id="VectorBase:RPRC002841"/>
<evidence type="ECO:0000313" key="3">
    <source>
        <dbReference type="Proteomes" id="UP000015103"/>
    </source>
</evidence>